<reference evidence="3" key="2">
    <citation type="submission" date="2025-08" db="UniProtKB">
        <authorList>
            <consortium name="RefSeq"/>
        </authorList>
    </citation>
    <scope>IDENTIFICATION</scope>
    <source>
        <tissue evidence="3">Leaf</tissue>
    </source>
</reference>
<dbReference type="PANTHER" id="PTHR47074">
    <property type="entry name" value="BNAC02G40300D PROTEIN"/>
    <property type="match status" value="1"/>
</dbReference>
<proteinExistence type="predicted"/>
<feature type="domain" description="RNase H type-1" evidence="1">
    <location>
        <begin position="31"/>
        <end position="150"/>
    </location>
</feature>
<dbReference type="SUPFAM" id="SSF53098">
    <property type="entry name" value="Ribonuclease H-like"/>
    <property type="match status" value="1"/>
</dbReference>
<dbReference type="Proteomes" id="UP000504610">
    <property type="component" value="Chromosome 4"/>
</dbReference>
<gene>
    <name evidence="3" type="primary">LOC108850558</name>
</gene>
<evidence type="ECO:0000259" key="1">
    <source>
        <dbReference type="Pfam" id="PF13456"/>
    </source>
</evidence>
<evidence type="ECO:0000313" key="2">
    <source>
        <dbReference type="Proteomes" id="UP000504610"/>
    </source>
</evidence>
<accession>A0A6J0N662</accession>
<dbReference type="InterPro" id="IPR052929">
    <property type="entry name" value="RNase_H-like_EbsB-rel"/>
</dbReference>
<dbReference type="InterPro" id="IPR044730">
    <property type="entry name" value="RNase_H-like_dom_plant"/>
</dbReference>
<evidence type="ECO:0000313" key="3">
    <source>
        <dbReference type="RefSeq" id="XP_018479571.1"/>
    </source>
</evidence>
<keyword evidence="2" id="KW-1185">Reference proteome</keyword>
<dbReference type="InterPro" id="IPR002156">
    <property type="entry name" value="RNaseH_domain"/>
</dbReference>
<dbReference type="RefSeq" id="XP_018479571.1">
    <property type="nucleotide sequence ID" value="XM_018624069.1"/>
</dbReference>
<dbReference type="GO" id="GO:0004523">
    <property type="term" value="F:RNA-DNA hybrid ribonuclease activity"/>
    <property type="evidence" value="ECO:0007669"/>
    <property type="project" value="InterPro"/>
</dbReference>
<dbReference type="CDD" id="cd06222">
    <property type="entry name" value="RNase_H_like"/>
    <property type="match status" value="1"/>
</dbReference>
<sequence length="157" mass="16766">MKENILLTTSPSTTRQLAQIDGSNDAITCKTDAAWDKNTKTAGFGWVLEGPPLIAPIHGSASQSFIGSPLVAEALAMRSALCMAQTRGIASLRVFTDNSTLVRAISGKHQSKEIIGVVHDIRVISSDFASISFSYFSRSKNSVADALAKASLQFHIL</sequence>
<dbReference type="AlphaFoldDB" id="A0A6J0N662"/>
<dbReference type="GO" id="GO:0003676">
    <property type="term" value="F:nucleic acid binding"/>
    <property type="evidence" value="ECO:0007669"/>
    <property type="project" value="InterPro"/>
</dbReference>
<dbReference type="InterPro" id="IPR036397">
    <property type="entry name" value="RNaseH_sf"/>
</dbReference>
<dbReference type="PANTHER" id="PTHR47074:SF11">
    <property type="entry name" value="REVERSE TRANSCRIPTASE-LIKE PROTEIN"/>
    <property type="match status" value="1"/>
</dbReference>
<dbReference type="InterPro" id="IPR012337">
    <property type="entry name" value="RNaseH-like_sf"/>
</dbReference>
<organism evidence="2 3">
    <name type="scientific">Raphanus sativus</name>
    <name type="common">Radish</name>
    <name type="synonym">Raphanus raphanistrum var. sativus</name>
    <dbReference type="NCBI Taxonomy" id="3726"/>
    <lineage>
        <taxon>Eukaryota</taxon>
        <taxon>Viridiplantae</taxon>
        <taxon>Streptophyta</taxon>
        <taxon>Embryophyta</taxon>
        <taxon>Tracheophyta</taxon>
        <taxon>Spermatophyta</taxon>
        <taxon>Magnoliopsida</taxon>
        <taxon>eudicotyledons</taxon>
        <taxon>Gunneridae</taxon>
        <taxon>Pentapetalae</taxon>
        <taxon>rosids</taxon>
        <taxon>malvids</taxon>
        <taxon>Brassicales</taxon>
        <taxon>Brassicaceae</taxon>
        <taxon>Brassiceae</taxon>
        <taxon>Raphanus</taxon>
    </lineage>
</organism>
<reference evidence="2" key="1">
    <citation type="journal article" date="2019" name="Database">
        <title>The radish genome database (RadishGD): an integrated information resource for radish genomics.</title>
        <authorList>
            <person name="Yu H.J."/>
            <person name="Baek S."/>
            <person name="Lee Y.J."/>
            <person name="Cho A."/>
            <person name="Mun J.H."/>
        </authorList>
    </citation>
    <scope>NUCLEOTIDE SEQUENCE [LARGE SCALE GENOMIC DNA]</scope>
    <source>
        <strain evidence="2">cv. WK10039</strain>
    </source>
</reference>
<dbReference type="Pfam" id="PF13456">
    <property type="entry name" value="RVT_3"/>
    <property type="match status" value="1"/>
</dbReference>
<dbReference type="KEGG" id="rsz:108850558"/>
<name>A0A6J0N662_RAPSA</name>
<protein>
    <submittedName>
        <fullName evidence="3">Uncharacterized protein LOC108850558</fullName>
    </submittedName>
</protein>
<dbReference type="Gene3D" id="3.30.420.10">
    <property type="entry name" value="Ribonuclease H-like superfamily/Ribonuclease H"/>
    <property type="match status" value="1"/>
</dbReference>
<dbReference type="GeneID" id="108850558"/>
<dbReference type="OrthoDB" id="1113405at2759"/>